<dbReference type="Proteomes" id="UP001177670">
    <property type="component" value="Unassembled WGS sequence"/>
</dbReference>
<comment type="caution">
    <text evidence="1">The sequence shown here is derived from an EMBL/GenBank/DDBJ whole genome shotgun (WGS) entry which is preliminary data.</text>
</comment>
<proteinExistence type="predicted"/>
<dbReference type="AlphaFoldDB" id="A0AA40G5T5"/>
<protein>
    <submittedName>
        <fullName evidence="1">Uncharacterized protein</fullName>
    </submittedName>
</protein>
<accession>A0AA40G5T5</accession>
<dbReference type="EMBL" id="JAHYIQ010000006">
    <property type="protein sequence ID" value="KAK1131641.1"/>
    <property type="molecule type" value="Genomic_DNA"/>
</dbReference>
<organism evidence="1 2">
    <name type="scientific">Melipona bicolor</name>
    <dbReference type="NCBI Taxonomy" id="60889"/>
    <lineage>
        <taxon>Eukaryota</taxon>
        <taxon>Metazoa</taxon>
        <taxon>Ecdysozoa</taxon>
        <taxon>Arthropoda</taxon>
        <taxon>Hexapoda</taxon>
        <taxon>Insecta</taxon>
        <taxon>Pterygota</taxon>
        <taxon>Neoptera</taxon>
        <taxon>Endopterygota</taxon>
        <taxon>Hymenoptera</taxon>
        <taxon>Apocrita</taxon>
        <taxon>Aculeata</taxon>
        <taxon>Apoidea</taxon>
        <taxon>Anthophila</taxon>
        <taxon>Apidae</taxon>
        <taxon>Melipona</taxon>
    </lineage>
</organism>
<sequence length="117" mass="12920">MSVGHHCAIVMRWRDVLRPAPGIPVTLKIHMEAHMERSRIPSTKFPDQLIVIDNTGKGTQQSKLCAADLIAREQFKAGAAGANRQVIHRDTETMAKKEPGSHACERVQDTIKEGLLA</sequence>
<name>A0AA40G5T5_9HYME</name>
<reference evidence="1" key="1">
    <citation type="submission" date="2021-10" db="EMBL/GenBank/DDBJ databases">
        <title>Melipona bicolor Genome sequencing and assembly.</title>
        <authorList>
            <person name="Araujo N.S."/>
            <person name="Arias M.C."/>
        </authorList>
    </citation>
    <scope>NUCLEOTIDE SEQUENCE</scope>
    <source>
        <strain evidence="1">USP_2M_L1-L4_2017</strain>
        <tissue evidence="1">Whole body</tissue>
    </source>
</reference>
<feature type="non-terminal residue" evidence="1">
    <location>
        <position position="1"/>
    </location>
</feature>
<evidence type="ECO:0000313" key="1">
    <source>
        <dbReference type="EMBL" id="KAK1131641.1"/>
    </source>
</evidence>
<gene>
    <name evidence="1" type="ORF">K0M31_017931</name>
</gene>
<evidence type="ECO:0000313" key="2">
    <source>
        <dbReference type="Proteomes" id="UP001177670"/>
    </source>
</evidence>
<keyword evidence="2" id="KW-1185">Reference proteome</keyword>